<reference evidence="7 8" key="1">
    <citation type="submission" date="2016-06" db="EMBL/GenBank/DDBJ databases">
        <authorList>
            <consortium name="Pathogen Informatics"/>
        </authorList>
    </citation>
    <scope>NUCLEOTIDE SEQUENCE [LARGE SCALE GENOMIC DNA]</scope>
    <source>
        <strain evidence="7">PmlGA01</strain>
    </source>
</reference>
<protein>
    <recommendedName>
        <fullName evidence="5">Lysyl-tRNA synthetase</fullName>
    </recommendedName>
</protein>
<feature type="domain" description="Aminoacyl-transfer RNA synthetases class-II family profile" evidence="6">
    <location>
        <begin position="378"/>
        <end position="729"/>
    </location>
</feature>
<dbReference type="GO" id="GO:0006430">
    <property type="term" value="P:lysyl-tRNA aminoacylation"/>
    <property type="evidence" value="ECO:0007669"/>
    <property type="project" value="InterPro"/>
</dbReference>
<proteinExistence type="predicted"/>
<dbReference type="InterPro" id="IPR006195">
    <property type="entry name" value="aa-tRNA-synth_II"/>
</dbReference>
<dbReference type="Pfam" id="PF00152">
    <property type="entry name" value="tRNA-synt_2"/>
    <property type="match status" value="2"/>
</dbReference>
<evidence type="ECO:0000256" key="3">
    <source>
        <dbReference type="ARBA" id="ARBA00022840"/>
    </source>
</evidence>
<dbReference type="InterPro" id="IPR018149">
    <property type="entry name" value="Lys-tRNA-synth_II_C"/>
</dbReference>
<dbReference type="SUPFAM" id="SSF55681">
    <property type="entry name" value="Class II aaRS and biotin synthetases"/>
    <property type="match status" value="1"/>
</dbReference>
<keyword evidence="4" id="KW-0030">Aminoacyl-tRNA synthetase</keyword>
<keyword evidence="1 7" id="KW-0436">Ligase</keyword>
<dbReference type="PROSITE" id="PS50862">
    <property type="entry name" value="AA_TRNA_LIGASE_II"/>
    <property type="match status" value="1"/>
</dbReference>
<dbReference type="GO" id="GO:0000049">
    <property type="term" value="F:tRNA binding"/>
    <property type="evidence" value="ECO:0007669"/>
    <property type="project" value="TreeGrafter"/>
</dbReference>
<dbReference type="EMBL" id="LT594501">
    <property type="protein sequence ID" value="SBT72366.1"/>
    <property type="molecule type" value="Genomic_DNA"/>
</dbReference>
<accession>A0A1C3KFD4</accession>
<dbReference type="SUPFAM" id="SSF50249">
    <property type="entry name" value="Nucleic acid-binding proteins"/>
    <property type="match status" value="2"/>
</dbReference>
<evidence type="ECO:0000256" key="1">
    <source>
        <dbReference type="ARBA" id="ARBA00022598"/>
    </source>
</evidence>
<dbReference type="PANTHER" id="PTHR42918:SF15">
    <property type="entry name" value="LYSINE--TRNA LIGASE, CHLOROPLASTIC_MITOCHONDRIAL"/>
    <property type="match status" value="1"/>
</dbReference>
<gene>
    <name evidence="7" type="primary">PmlGA01_130035100</name>
    <name evidence="7" type="ORF">PMLGA01_130035100</name>
</gene>
<evidence type="ECO:0000256" key="5">
    <source>
        <dbReference type="ARBA" id="ARBA00030563"/>
    </source>
</evidence>
<dbReference type="InterPro" id="IPR012340">
    <property type="entry name" value="NA-bd_OB-fold"/>
</dbReference>
<dbReference type="CDD" id="cd04322">
    <property type="entry name" value="LysRS_N"/>
    <property type="match status" value="1"/>
</dbReference>
<evidence type="ECO:0000313" key="8">
    <source>
        <dbReference type="Proteomes" id="UP000219799"/>
    </source>
</evidence>
<evidence type="ECO:0000256" key="4">
    <source>
        <dbReference type="ARBA" id="ARBA00023146"/>
    </source>
</evidence>
<evidence type="ECO:0000256" key="2">
    <source>
        <dbReference type="ARBA" id="ARBA00022741"/>
    </source>
</evidence>
<organism evidence="7 8">
    <name type="scientific">Plasmodium malariae</name>
    <dbReference type="NCBI Taxonomy" id="5858"/>
    <lineage>
        <taxon>Eukaryota</taxon>
        <taxon>Sar</taxon>
        <taxon>Alveolata</taxon>
        <taxon>Apicomplexa</taxon>
        <taxon>Aconoidasida</taxon>
        <taxon>Haemosporida</taxon>
        <taxon>Plasmodiidae</taxon>
        <taxon>Plasmodium</taxon>
        <taxon>Plasmodium (Plasmodium)</taxon>
    </lineage>
</organism>
<dbReference type="Gene3D" id="3.30.930.10">
    <property type="entry name" value="Bira Bifunctional Protein, Domain 2"/>
    <property type="match status" value="1"/>
</dbReference>
<dbReference type="GO" id="GO:0005524">
    <property type="term" value="F:ATP binding"/>
    <property type="evidence" value="ECO:0007669"/>
    <property type="project" value="UniProtKB-KW"/>
</dbReference>
<keyword evidence="2" id="KW-0547">Nucleotide-binding</keyword>
<name>A0A1C3KFD4_PLAMA</name>
<keyword evidence="3" id="KW-0067">ATP-binding</keyword>
<dbReference type="Proteomes" id="UP000219799">
    <property type="component" value="Chromosome 13"/>
</dbReference>
<dbReference type="AlphaFoldDB" id="A0A1C3KFD4"/>
<dbReference type="GO" id="GO:0004824">
    <property type="term" value="F:lysine-tRNA ligase activity"/>
    <property type="evidence" value="ECO:0007669"/>
    <property type="project" value="InterPro"/>
</dbReference>
<dbReference type="InterPro" id="IPR004364">
    <property type="entry name" value="Aa-tRNA-synt_II"/>
</dbReference>
<sequence length="736" mass="85886">MRKITRNITRNITRKITRNLARKITRNTVRNISRNTARNIARNTARNIARNTARNIARNTARNIARNTARNIARNTARNIARKIMRKKKKLLLLSFLLSAFSFLRKKSACFKRNNIIKLKNFSTVNHKKNIYKNKKKYFILYSHGKEFFERVKKLNVLSDVLNIDAYPTSYIKRTIKINDLKNKYEFLKDGERKIDETYVVYGRVIVKRNNGMFLYIQDDTGNVQIYLDENILIHKKISEKDNAYTVRSVTSNMNVHYSNNLFGENSIHLSNEIGNGTVQKDDTNLCNQKDQYKNINGISARKIIDVGDFIAVKGFMRKSLRGEITLHTKEIYVLTKSLLPLPDKHKGMKDVEYKYRKRYLDFLTNKEQKEKIITRFKLIQEIRKILLKKKYIEVDTPILQLLPGGATAKAFETFLKSLNLVLYLRIAPELYLKKLIISGISEKIFELSKCFRNEGLSTIHNPEFTLLEIYKSYSNYKYMIKFAENLIKSLAKKFPSNPRYNIIQQKKKWKKISFIKIIKDYTSINFLNLSFDEAYNEARKLNITFDQTKEHLNWGLVVEEVFKKKVEPYLNNQPVHIFHLPSDTSPLSKTLNKNKKLSERFETYIGKMEIANGYSEEANALVQEKKFFSQYLLKYKINKENINSIEYLSNEKNVNQSNKVSLSPKHLTNAKDTINLSKQNLDNEHHEIDYDYVTALAHGLPPTGGLGIGVDRLCMLFTDSVSIKNVLPFPIIKPN</sequence>
<dbReference type="PANTHER" id="PTHR42918">
    <property type="entry name" value="LYSYL-TRNA SYNTHETASE"/>
    <property type="match status" value="1"/>
</dbReference>
<dbReference type="Gene3D" id="2.40.50.140">
    <property type="entry name" value="Nucleic acid-binding proteins"/>
    <property type="match status" value="1"/>
</dbReference>
<evidence type="ECO:0000313" key="7">
    <source>
        <dbReference type="EMBL" id="SBT72366.1"/>
    </source>
</evidence>
<dbReference type="PRINTS" id="PR00982">
    <property type="entry name" value="TRNASYNTHLYS"/>
</dbReference>
<dbReference type="VEuPathDB" id="PlasmoDB:PmUG01_13041600"/>
<dbReference type="GO" id="GO:0005829">
    <property type="term" value="C:cytosol"/>
    <property type="evidence" value="ECO:0007669"/>
    <property type="project" value="TreeGrafter"/>
</dbReference>
<dbReference type="InterPro" id="IPR044136">
    <property type="entry name" value="Lys-tRNA-ligase_II_N"/>
</dbReference>
<evidence type="ECO:0000259" key="6">
    <source>
        <dbReference type="PROSITE" id="PS50862"/>
    </source>
</evidence>
<dbReference type="InterPro" id="IPR045864">
    <property type="entry name" value="aa-tRNA-synth_II/BPL/LPL"/>
</dbReference>